<feature type="compositionally biased region" description="Acidic residues" evidence="1">
    <location>
        <begin position="128"/>
        <end position="143"/>
    </location>
</feature>
<dbReference type="AlphaFoldDB" id="A0A8S1EIB7"/>
<proteinExistence type="predicted"/>
<accession>A0A8S1EIB7</accession>
<evidence type="ECO:0000313" key="2">
    <source>
        <dbReference type="EMBL" id="CAB3399651.1"/>
    </source>
</evidence>
<name>A0A8S1EIB7_9PELO</name>
<evidence type="ECO:0000313" key="3">
    <source>
        <dbReference type="Proteomes" id="UP000494206"/>
    </source>
</evidence>
<organism evidence="2 3">
    <name type="scientific">Caenorhabditis bovis</name>
    <dbReference type="NCBI Taxonomy" id="2654633"/>
    <lineage>
        <taxon>Eukaryota</taxon>
        <taxon>Metazoa</taxon>
        <taxon>Ecdysozoa</taxon>
        <taxon>Nematoda</taxon>
        <taxon>Chromadorea</taxon>
        <taxon>Rhabditida</taxon>
        <taxon>Rhabditina</taxon>
        <taxon>Rhabditomorpha</taxon>
        <taxon>Rhabditoidea</taxon>
        <taxon>Rhabditidae</taxon>
        <taxon>Peloderinae</taxon>
        <taxon>Caenorhabditis</taxon>
    </lineage>
</organism>
<keyword evidence="3" id="KW-1185">Reference proteome</keyword>
<gene>
    <name evidence="2" type="ORF">CBOVIS_LOCUS2742</name>
</gene>
<dbReference type="Proteomes" id="UP000494206">
    <property type="component" value="Unassembled WGS sequence"/>
</dbReference>
<dbReference type="OrthoDB" id="5792552at2759"/>
<reference evidence="2 3" key="1">
    <citation type="submission" date="2020-04" db="EMBL/GenBank/DDBJ databases">
        <authorList>
            <person name="Laetsch R D."/>
            <person name="Stevens L."/>
            <person name="Kumar S."/>
            <person name="Blaxter L. M."/>
        </authorList>
    </citation>
    <scope>NUCLEOTIDE SEQUENCE [LARGE SCALE GENOMIC DNA]</scope>
</reference>
<evidence type="ECO:0000256" key="1">
    <source>
        <dbReference type="SAM" id="MobiDB-lite"/>
    </source>
</evidence>
<protein>
    <submittedName>
        <fullName evidence="2">Uncharacterized protein</fullName>
    </submittedName>
</protein>
<comment type="caution">
    <text evidence="2">The sequence shown here is derived from an EMBL/GenBank/DDBJ whole genome shotgun (WGS) entry which is preliminary data.</text>
</comment>
<feature type="region of interest" description="Disordered" evidence="1">
    <location>
        <begin position="128"/>
        <end position="151"/>
    </location>
</feature>
<sequence length="702" mass="77349">MFSLPCDGPFGAFDYYGNYVVCINEAKSCMIRSEVDGKDILLGLLKKHEDRSFHLLTMRLDEVEFFCTIMNQVSTGIVSNGLRVEAHRSMSQVVFSICNTKPIRRKSGKKMNDREAFMIQLKANEIETDVSTDDEERDEEVEEEKVGTSKKADAKSEKAVASSTMVVAKLGDVVRKSIEIVAKSVEIGAKSGDVAAKLKDIVAESEGTDTKSDEITAASENAVAKPDVKTAASEDVVAKSDDATAATEDAVAESEKIDATSKNVVAKSDDKTAASKDVVAKSDENTVASKDVVAQSDEATAPYEDAVAESEKIDATSKNVVAKSDEMNAVSEDVVAMSDNVISVSGQDFEMSQEVATTSKAVVANAEKIVMKSEGVPANSDDTAETSDDIVMKYHDISPKLEEDENDSEMIVTASRKVVEKTNGFGIRKDSSFTASRKVVTKTRKISAKSGNLGEKSDEVVAASGEKNNDNFIESVIILAKIEGAGQIHSTILSTGRRRYGIKVHRTRSFRGLRRTFSTKFMTRWKMTSTLENCLEPFLWGNKACVLTKDNPSSFFVAQTVLNPKKGVMASLAYKLRHNFSFHTPHTEPVECTISGDAPNPQHLWSNVEVVKGSPIFLTMDQHEHTITRWRILRNNYTNYTWKCEPLQIGGLPGDVVKIMFRINAENKHDLEFSIRFQKKHSDGNSLFYVLRVPAYARRHKK</sequence>
<dbReference type="EMBL" id="CADEPM010000002">
    <property type="protein sequence ID" value="CAB3399651.1"/>
    <property type="molecule type" value="Genomic_DNA"/>
</dbReference>